<feature type="transmembrane region" description="Helical" evidence="7">
    <location>
        <begin position="56"/>
        <end position="76"/>
    </location>
</feature>
<dbReference type="PANTHER" id="PTHR11523">
    <property type="entry name" value="SODIUM/POTASSIUM-DEPENDENT ATPASE BETA SUBUNIT"/>
    <property type="match status" value="1"/>
</dbReference>
<keyword evidence="4" id="KW-0735">Signal-anchor</keyword>
<keyword evidence="6 7" id="KW-0472">Membrane</keyword>
<keyword evidence="3 7" id="KW-0812">Transmembrane</keyword>
<dbReference type="Gene3D" id="2.60.40.1660">
    <property type="entry name" value="Na, k-atpase alpha subunit"/>
    <property type="match status" value="1"/>
</dbReference>
<evidence type="ECO:0000256" key="2">
    <source>
        <dbReference type="ARBA" id="ARBA00005876"/>
    </source>
</evidence>
<dbReference type="PANTHER" id="PTHR11523:SF28">
    <property type="entry name" value="NA_K-ATPASE BETA SUBUNIT ISOFORM 4-RELATED"/>
    <property type="match status" value="1"/>
</dbReference>
<comment type="subcellular location">
    <subcellularLocation>
        <location evidence="1">Membrane</location>
        <topology evidence="1">Single-pass type II membrane protein</topology>
    </subcellularLocation>
</comment>
<dbReference type="Pfam" id="PF00287">
    <property type="entry name" value="Na_K-ATPase"/>
    <property type="match status" value="1"/>
</dbReference>
<evidence type="ECO:0000256" key="3">
    <source>
        <dbReference type="ARBA" id="ARBA00022692"/>
    </source>
</evidence>
<sequence>MTANPYYPVTTVSDSSHLADDEWGLTMPSVQYAKHSRTKRFKSACEGVKNLPRCAVIIFVTVCVFILICIIIAVAASNRGEKHPTGNEPMRVQQTLGLNFYPVPADISTVIRFKKHSFKKDEPIKKTMDEVLEPYSHAHQQDMDFTTCTHKVSPYNKTCMFPLLKFGQECTRSRDYGYAVNLPCVLVQLDLPADMTISPINENSPLWEVAQTNAAVQKHEGDPSVVPFSCEGATKDDRKMFSSITPVGRKKKHILYSPEDAFPSFFYRKRDLTREFLKPAVMVQFTSLLDLRITHVKCTAWGQVFHQDGKMVDHGLLETTFAIYIEV</sequence>
<evidence type="ECO:0000313" key="8">
    <source>
        <dbReference type="Proteomes" id="UP000694888"/>
    </source>
</evidence>
<dbReference type="GeneID" id="101853961"/>
<keyword evidence="5 7" id="KW-1133">Transmembrane helix</keyword>
<reference evidence="9" key="1">
    <citation type="submission" date="2025-08" db="UniProtKB">
        <authorList>
            <consortium name="RefSeq"/>
        </authorList>
    </citation>
    <scope>IDENTIFICATION</scope>
</reference>
<evidence type="ECO:0000256" key="1">
    <source>
        <dbReference type="ARBA" id="ARBA00004606"/>
    </source>
</evidence>
<dbReference type="Proteomes" id="UP000694888">
    <property type="component" value="Unplaced"/>
</dbReference>
<evidence type="ECO:0000313" key="9">
    <source>
        <dbReference type="RefSeq" id="XP_005105923.2"/>
    </source>
</evidence>
<dbReference type="RefSeq" id="XP_005105923.2">
    <property type="nucleotide sequence ID" value="XM_005105866.2"/>
</dbReference>
<name>A0ABM0K0K0_APLCA</name>
<keyword evidence="8" id="KW-1185">Reference proteome</keyword>
<protein>
    <submittedName>
        <fullName evidence="9">Sodium/potassium-transporting ATPase subunit beta</fullName>
    </submittedName>
</protein>
<accession>A0ABM0K0K0</accession>
<comment type="similarity">
    <text evidence="2">Belongs to the X(+)/potassium ATPases subunit beta family.</text>
</comment>
<dbReference type="InterPro" id="IPR038702">
    <property type="entry name" value="Na/K_ATPase_sub_beta_sf"/>
</dbReference>
<gene>
    <name evidence="9" type="primary">LOC101853961</name>
</gene>
<organism evidence="8 9">
    <name type="scientific">Aplysia californica</name>
    <name type="common">California sea hare</name>
    <dbReference type="NCBI Taxonomy" id="6500"/>
    <lineage>
        <taxon>Eukaryota</taxon>
        <taxon>Metazoa</taxon>
        <taxon>Spiralia</taxon>
        <taxon>Lophotrochozoa</taxon>
        <taxon>Mollusca</taxon>
        <taxon>Gastropoda</taxon>
        <taxon>Heterobranchia</taxon>
        <taxon>Euthyneura</taxon>
        <taxon>Tectipleura</taxon>
        <taxon>Aplysiida</taxon>
        <taxon>Aplysioidea</taxon>
        <taxon>Aplysiidae</taxon>
        <taxon>Aplysia</taxon>
    </lineage>
</organism>
<evidence type="ECO:0000256" key="5">
    <source>
        <dbReference type="ARBA" id="ARBA00022989"/>
    </source>
</evidence>
<dbReference type="InterPro" id="IPR000402">
    <property type="entry name" value="Na/K_ATPase_sub_beta"/>
</dbReference>
<proteinExistence type="inferred from homology"/>
<evidence type="ECO:0000256" key="4">
    <source>
        <dbReference type="ARBA" id="ARBA00022968"/>
    </source>
</evidence>
<evidence type="ECO:0000256" key="7">
    <source>
        <dbReference type="SAM" id="Phobius"/>
    </source>
</evidence>
<evidence type="ECO:0000256" key="6">
    <source>
        <dbReference type="ARBA" id="ARBA00023136"/>
    </source>
</evidence>